<evidence type="ECO:0000259" key="2">
    <source>
        <dbReference type="Pfam" id="PF01523"/>
    </source>
</evidence>
<dbReference type="InterPro" id="IPR002510">
    <property type="entry name" value="Metalloprtase-TldD/E_N"/>
</dbReference>
<evidence type="ECO:0000313" key="5">
    <source>
        <dbReference type="Proteomes" id="UP001500618"/>
    </source>
</evidence>
<name>A0ABP4UNM5_9ACTN</name>
<dbReference type="InterPro" id="IPR035068">
    <property type="entry name" value="TldD/PmbA_N"/>
</dbReference>
<comment type="similarity">
    <text evidence="1">Belongs to the peptidase U62 family.</text>
</comment>
<dbReference type="InterPro" id="IPR036059">
    <property type="entry name" value="TldD/PmbA_sf"/>
</dbReference>
<protein>
    <submittedName>
        <fullName evidence="4">TldD/PmbA family protein</fullName>
    </submittedName>
</protein>
<dbReference type="PANTHER" id="PTHR43666">
    <property type="entry name" value="TLDD PROTEIN"/>
    <property type="match status" value="1"/>
</dbReference>
<accession>A0ABP4UNM5</accession>
<proteinExistence type="inferred from homology"/>
<dbReference type="SUPFAM" id="SSF111283">
    <property type="entry name" value="Putative modulator of DNA gyrase, PmbA/TldD"/>
    <property type="match status" value="1"/>
</dbReference>
<sequence>MTSAADQELGERVLAEVRRTAPGAEADVLVTTSTLALTRFANSAIHQNVTDTGTSLSLRVNVNGRTAAASLTVAPDQAAADAVRSLAERAVAACEVLPVDPGWPGLTTSGKLAHSGNYDEETAHAAPAVRADMVRAFIDGASGLSAAGVCQTSSVARTYANTAGHQVSGLASESTVDGIARAARDGGGFADGVAKLTAVRLTDIDPAALGATAAAKATASLSPVDLAPGRYEVVIEPSAAAQVLFYLGMYAFNGRAVNEGRSFVRPGQPQFDPSLTLLDDPESEDAVGMPFDADGTVKRRLTLIDAGVTATAVHSRRTAAEAGAESTGHAIPGGDRFGALPLHLRVPGGAGGTVDDLAFEVTDGLLVSDFWYVRVLDPRTLVTTGLTRNGLWRIQDGRVTEPVGNLRFTQSYADAFGPGNLLAIGSDPVGISPTGYSIDTANRIAVPSLRLASWNFTGGSAG</sequence>
<gene>
    <name evidence="4" type="ORF">GCM10009765_65590</name>
</gene>
<dbReference type="InterPro" id="IPR045569">
    <property type="entry name" value="Metalloprtase-TldD/E_C"/>
</dbReference>
<dbReference type="Pfam" id="PF19289">
    <property type="entry name" value="PmbA_TldD_3rd"/>
    <property type="match status" value="1"/>
</dbReference>
<dbReference type="Pfam" id="PF01523">
    <property type="entry name" value="PmbA_TldD_1st"/>
    <property type="match status" value="1"/>
</dbReference>
<evidence type="ECO:0000313" key="4">
    <source>
        <dbReference type="EMBL" id="GAA1707030.1"/>
    </source>
</evidence>
<feature type="domain" description="Metalloprotease TldD/E C-terminal" evidence="3">
    <location>
        <begin position="228"/>
        <end position="458"/>
    </location>
</feature>
<dbReference type="PANTHER" id="PTHR43666:SF1">
    <property type="entry name" value="CONSERVED PROTEIN"/>
    <property type="match status" value="1"/>
</dbReference>
<evidence type="ECO:0000259" key="3">
    <source>
        <dbReference type="Pfam" id="PF19289"/>
    </source>
</evidence>
<dbReference type="EMBL" id="BAAANY010000031">
    <property type="protein sequence ID" value="GAA1707030.1"/>
    <property type="molecule type" value="Genomic_DNA"/>
</dbReference>
<keyword evidence="5" id="KW-1185">Reference proteome</keyword>
<feature type="domain" description="Metalloprotease TldD/E N-terminal" evidence="2">
    <location>
        <begin position="26"/>
        <end position="93"/>
    </location>
</feature>
<dbReference type="Gene3D" id="3.30.2290.10">
    <property type="entry name" value="PmbA/TldD superfamily"/>
    <property type="match status" value="1"/>
</dbReference>
<reference evidence="5" key="1">
    <citation type="journal article" date="2019" name="Int. J. Syst. Evol. Microbiol.">
        <title>The Global Catalogue of Microorganisms (GCM) 10K type strain sequencing project: providing services to taxonomists for standard genome sequencing and annotation.</title>
        <authorList>
            <consortium name="The Broad Institute Genomics Platform"/>
            <consortium name="The Broad Institute Genome Sequencing Center for Infectious Disease"/>
            <person name="Wu L."/>
            <person name="Ma J."/>
        </authorList>
    </citation>
    <scope>NUCLEOTIDE SEQUENCE [LARGE SCALE GENOMIC DNA]</scope>
    <source>
        <strain evidence="5">JCM 14718</strain>
    </source>
</reference>
<evidence type="ECO:0000256" key="1">
    <source>
        <dbReference type="ARBA" id="ARBA00005836"/>
    </source>
</evidence>
<dbReference type="Proteomes" id="UP001500618">
    <property type="component" value="Unassembled WGS sequence"/>
</dbReference>
<dbReference type="RefSeq" id="WP_344314092.1">
    <property type="nucleotide sequence ID" value="NZ_BAAANY010000031.1"/>
</dbReference>
<organism evidence="4 5">
    <name type="scientific">Fodinicola feengrottensis</name>
    <dbReference type="NCBI Taxonomy" id="435914"/>
    <lineage>
        <taxon>Bacteria</taxon>
        <taxon>Bacillati</taxon>
        <taxon>Actinomycetota</taxon>
        <taxon>Actinomycetes</taxon>
        <taxon>Mycobacteriales</taxon>
        <taxon>Fodinicola</taxon>
    </lineage>
</organism>
<comment type="caution">
    <text evidence="4">The sequence shown here is derived from an EMBL/GenBank/DDBJ whole genome shotgun (WGS) entry which is preliminary data.</text>
</comment>